<dbReference type="AlphaFoldDB" id="A0AA38PF84"/>
<accession>A0AA38PF84</accession>
<reference evidence="1" key="1">
    <citation type="submission" date="2022-08" db="EMBL/GenBank/DDBJ databases">
        <authorList>
            <consortium name="DOE Joint Genome Institute"/>
            <person name="Min B."/>
            <person name="Riley R."/>
            <person name="Sierra-Patev S."/>
            <person name="Naranjo-Ortiz M."/>
            <person name="Looney B."/>
            <person name="Konkel Z."/>
            <person name="Slot J.C."/>
            <person name="Sakamoto Y."/>
            <person name="Steenwyk J.L."/>
            <person name="Rokas A."/>
            <person name="Carro J."/>
            <person name="Camarero S."/>
            <person name="Ferreira P."/>
            <person name="Molpeceres G."/>
            <person name="Ruiz-Duenas F.J."/>
            <person name="Serrano A."/>
            <person name="Henrissat B."/>
            <person name="Drula E."/>
            <person name="Hughes K.W."/>
            <person name="Mata J.L."/>
            <person name="Ishikawa N.K."/>
            <person name="Vargas-Isla R."/>
            <person name="Ushijima S."/>
            <person name="Smith C.A."/>
            <person name="Ahrendt S."/>
            <person name="Andreopoulos W."/>
            <person name="He G."/>
            <person name="Labutti K."/>
            <person name="Lipzen A."/>
            <person name="Ng V."/>
            <person name="Sandor L."/>
            <person name="Barry K."/>
            <person name="Martinez A.T."/>
            <person name="Xiao Y."/>
            <person name="Gibbons J.G."/>
            <person name="Terashima K."/>
            <person name="Hibbett D.S."/>
            <person name="Grigoriev I.V."/>
        </authorList>
    </citation>
    <scope>NUCLEOTIDE SEQUENCE</scope>
    <source>
        <strain evidence="1">TFB9207</strain>
    </source>
</reference>
<evidence type="ECO:0000313" key="1">
    <source>
        <dbReference type="EMBL" id="KAJ3841570.1"/>
    </source>
</evidence>
<keyword evidence="2" id="KW-1185">Reference proteome</keyword>
<dbReference type="EMBL" id="MU806035">
    <property type="protein sequence ID" value="KAJ3841570.1"/>
    <property type="molecule type" value="Genomic_DNA"/>
</dbReference>
<organism evidence="1 2">
    <name type="scientific">Lentinula raphanica</name>
    <dbReference type="NCBI Taxonomy" id="153919"/>
    <lineage>
        <taxon>Eukaryota</taxon>
        <taxon>Fungi</taxon>
        <taxon>Dikarya</taxon>
        <taxon>Basidiomycota</taxon>
        <taxon>Agaricomycotina</taxon>
        <taxon>Agaricomycetes</taxon>
        <taxon>Agaricomycetidae</taxon>
        <taxon>Agaricales</taxon>
        <taxon>Marasmiineae</taxon>
        <taxon>Omphalotaceae</taxon>
        <taxon>Lentinula</taxon>
    </lineage>
</organism>
<dbReference type="Proteomes" id="UP001163846">
    <property type="component" value="Unassembled WGS sequence"/>
</dbReference>
<evidence type="ECO:0008006" key="3">
    <source>
        <dbReference type="Google" id="ProtNLM"/>
    </source>
</evidence>
<evidence type="ECO:0000313" key="2">
    <source>
        <dbReference type="Proteomes" id="UP001163846"/>
    </source>
</evidence>
<proteinExistence type="predicted"/>
<comment type="caution">
    <text evidence="1">The sequence shown here is derived from an EMBL/GenBank/DDBJ whole genome shotgun (WGS) entry which is preliminary data.</text>
</comment>
<gene>
    <name evidence="1" type="ORF">F5878DRAFT_6849</name>
</gene>
<name>A0AA38PF84_9AGAR</name>
<sequence>MQIVIENTSNGSLQSLEQDSSSPIHELPVEILIRILSDVLADPMSAPFDCAQLWILGHICSRWRSIVCSEMPLAWSNINVDFRPFTRTARRPHHAAEILRVCIERTKDCPLKIAFRCASDIVAATGDGWLQCLDALVAVSERWKGVDLSIPITVLGRLVSAKGHLNSLEVLNLSLEPPNAHSLPHLLDVFEDAPKLSSVTTSSHLSSNTFKLPWKQIVNYRTQRMEVENCIDVLHLAPNLRVFHAKVEKPRSSSLGDRDTTGTVYTLSTHRTRSTFNSLQSLSLNVLMRPGYEHELLQRLLQLPPDPNQPHEDSQILFPSLTDIRLATSPTALANYAALPLSQSCFGSSLTKVTIRSVFDAPSDYKGTREFLLALPMVRQLAFGVCFHHTHDVVNILYEILSLPSSSRTADIDKPAEIVLPKLEVLILDIDYGESTPTWVIDPMKEMIQSRRESEFMTRFGCVPLQKFHLYLATWTTPRQSFEKSLEELTNEDFEIKIMRGLM</sequence>
<protein>
    <recommendedName>
        <fullName evidence="3">F-box domain-containing protein</fullName>
    </recommendedName>
</protein>